<keyword evidence="1" id="KW-0472">Membrane</keyword>
<proteinExistence type="predicted"/>
<gene>
    <name evidence="2" type="ORF">WMSIL1_LOCUS13322</name>
</gene>
<name>A0A564Z7Q2_HYMDI</name>
<organism evidence="2 3">
    <name type="scientific">Hymenolepis diminuta</name>
    <name type="common">Rat tapeworm</name>
    <dbReference type="NCBI Taxonomy" id="6216"/>
    <lineage>
        <taxon>Eukaryota</taxon>
        <taxon>Metazoa</taxon>
        <taxon>Spiralia</taxon>
        <taxon>Lophotrochozoa</taxon>
        <taxon>Platyhelminthes</taxon>
        <taxon>Cestoda</taxon>
        <taxon>Eucestoda</taxon>
        <taxon>Cyclophyllidea</taxon>
        <taxon>Hymenolepididae</taxon>
        <taxon>Hymenolepis</taxon>
    </lineage>
</organism>
<accession>A0A564Z7Q2</accession>
<keyword evidence="1" id="KW-0812">Transmembrane</keyword>
<feature type="transmembrane region" description="Helical" evidence="1">
    <location>
        <begin position="26"/>
        <end position="42"/>
    </location>
</feature>
<keyword evidence="1" id="KW-1133">Transmembrane helix</keyword>
<protein>
    <submittedName>
        <fullName evidence="2">Uncharacterized protein</fullName>
    </submittedName>
</protein>
<dbReference type="AlphaFoldDB" id="A0A564Z7Q2"/>
<sequence>MYTISILLLSSPLKILCNLPLFQPSFYFKILLILPFYLLLYLDPNFLGFFEVGELPCLLECPNTYNN</sequence>
<evidence type="ECO:0000313" key="3">
    <source>
        <dbReference type="Proteomes" id="UP000321570"/>
    </source>
</evidence>
<keyword evidence="3" id="KW-1185">Reference proteome</keyword>
<dbReference type="Proteomes" id="UP000321570">
    <property type="component" value="Unassembled WGS sequence"/>
</dbReference>
<reference evidence="2 3" key="1">
    <citation type="submission" date="2019-07" db="EMBL/GenBank/DDBJ databases">
        <authorList>
            <person name="Jastrzebski P J."/>
            <person name="Paukszto L."/>
            <person name="Jastrzebski P J."/>
        </authorList>
    </citation>
    <scope>NUCLEOTIDE SEQUENCE [LARGE SCALE GENOMIC DNA]</scope>
    <source>
        <strain evidence="2 3">WMS-il1</strain>
    </source>
</reference>
<dbReference type="EMBL" id="CABIJS010000694">
    <property type="protein sequence ID" value="VUZ55525.1"/>
    <property type="molecule type" value="Genomic_DNA"/>
</dbReference>
<evidence type="ECO:0000256" key="1">
    <source>
        <dbReference type="SAM" id="Phobius"/>
    </source>
</evidence>
<evidence type="ECO:0000313" key="2">
    <source>
        <dbReference type="EMBL" id="VUZ55525.1"/>
    </source>
</evidence>